<evidence type="ECO:0000313" key="4">
    <source>
        <dbReference type="Proteomes" id="UP000551501"/>
    </source>
</evidence>
<proteinExistence type="predicted"/>
<keyword evidence="2" id="KW-0732">Signal</keyword>
<protein>
    <recommendedName>
        <fullName evidence="5">Lipoprotein</fullName>
    </recommendedName>
</protein>
<dbReference type="PROSITE" id="PS51257">
    <property type="entry name" value="PROKAR_LIPOPROTEIN"/>
    <property type="match status" value="1"/>
</dbReference>
<reference evidence="3 4" key="1">
    <citation type="submission" date="2020-08" db="EMBL/GenBank/DDBJ databases">
        <title>Sequencing the genomes of 1000 actinobacteria strains.</title>
        <authorList>
            <person name="Klenk H.-P."/>
        </authorList>
    </citation>
    <scope>NUCLEOTIDE SEQUENCE [LARGE SCALE GENOMIC DNA]</scope>
    <source>
        <strain evidence="3 4">DSM 45298</strain>
    </source>
</reference>
<organism evidence="3 4">
    <name type="scientific">Gordonia humi</name>
    <dbReference type="NCBI Taxonomy" id="686429"/>
    <lineage>
        <taxon>Bacteria</taxon>
        <taxon>Bacillati</taxon>
        <taxon>Actinomycetota</taxon>
        <taxon>Actinomycetes</taxon>
        <taxon>Mycobacteriales</taxon>
        <taxon>Gordoniaceae</taxon>
        <taxon>Gordonia</taxon>
    </lineage>
</organism>
<evidence type="ECO:0008006" key="5">
    <source>
        <dbReference type="Google" id="ProtNLM"/>
    </source>
</evidence>
<dbReference type="EMBL" id="JACIFP010000001">
    <property type="protein sequence ID" value="MBB4137262.1"/>
    <property type="molecule type" value="Genomic_DNA"/>
</dbReference>
<name>A0A840F059_9ACTN</name>
<evidence type="ECO:0000313" key="3">
    <source>
        <dbReference type="EMBL" id="MBB4137262.1"/>
    </source>
</evidence>
<feature type="chain" id="PRO_5039637028" description="Lipoprotein" evidence="2">
    <location>
        <begin position="21"/>
        <end position="209"/>
    </location>
</feature>
<keyword evidence="4" id="KW-1185">Reference proteome</keyword>
<evidence type="ECO:0000256" key="2">
    <source>
        <dbReference type="SAM" id="SignalP"/>
    </source>
</evidence>
<accession>A0A840F059</accession>
<comment type="caution">
    <text evidence="3">The sequence shown here is derived from an EMBL/GenBank/DDBJ whole genome shotgun (WGS) entry which is preliminary data.</text>
</comment>
<dbReference type="AlphaFoldDB" id="A0A840F059"/>
<dbReference type="RefSeq" id="WP_183372140.1">
    <property type="nucleotide sequence ID" value="NZ_BAABHL010000126.1"/>
</dbReference>
<feature type="region of interest" description="Disordered" evidence="1">
    <location>
        <begin position="88"/>
        <end position="109"/>
    </location>
</feature>
<feature type="signal peptide" evidence="2">
    <location>
        <begin position="1"/>
        <end position="20"/>
    </location>
</feature>
<sequence>MKKSLIGGILAVASITTLTACGTSTGTASAPSGGASPAASVPVLRANDATCGSRLELRTGDGKVYALMLDGERDFRVLDITEESKKPGGGCSLGRTIPGAPQTEDSTGAQSARIRSGWDTQLNRCSQYTVIDGRRWILDDPGAAGYLAHGGHGRILAGDPRCGGELPMQPYGGAACPDRGPGWRYSWDAVVGQCVANAAPERQGEPQGR</sequence>
<evidence type="ECO:0000256" key="1">
    <source>
        <dbReference type="SAM" id="MobiDB-lite"/>
    </source>
</evidence>
<gene>
    <name evidence="3" type="ORF">BKA16_003814</name>
</gene>
<dbReference type="Proteomes" id="UP000551501">
    <property type="component" value="Unassembled WGS sequence"/>
</dbReference>